<protein>
    <submittedName>
        <fullName evidence="3">Uncharacterized protein</fullName>
    </submittedName>
</protein>
<evidence type="ECO:0000313" key="3">
    <source>
        <dbReference type="EMBL" id="KAK3577774.1"/>
    </source>
</evidence>
<feature type="region of interest" description="Disordered" evidence="2">
    <location>
        <begin position="134"/>
        <end position="185"/>
    </location>
</feature>
<evidence type="ECO:0000256" key="2">
    <source>
        <dbReference type="SAM" id="MobiDB-lite"/>
    </source>
</evidence>
<feature type="coiled-coil region" evidence="1">
    <location>
        <begin position="26"/>
        <end position="53"/>
    </location>
</feature>
<dbReference type="SUPFAM" id="SSF57924">
    <property type="entry name" value="Inhibitor of apoptosis (IAP) repeat"/>
    <property type="match status" value="1"/>
</dbReference>
<feature type="region of interest" description="Disordered" evidence="2">
    <location>
        <begin position="472"/>
        <end position="514"/>
    </location>
</feature>
<keyword evidence="1" id="KW-0175">Coiled coil</keyword>
<reference evidence="3" key="1">
    <citation type="journal article" date="2021" name="Genome Biol. Evol.">
        <title>A High-Quality Reference Genome for a Parasitic Bivalve with Doubly Uniparental Inheritance (Bivalvia: Unionida).</title>
        <authorList>
            <person name="Smith C.H."/>
        </authorList>
    </citation>
    <scope>NUCLEOTIDE SEQUENCE</scope>
    <source>
        <strain evidence="3">CHS0354</strain>
    </source>
</reference>
<reference evidence="3" key="3">
    <citation type="submission" date="2023-05" db="EMBL/GenBank/DDBJ databases">
        <authorList>
            <person name="Smith C.H."/>
        </authorList>
    </citation>
    <scope>NUCLEOTIDE SEQUENCE</scope>
    <source>
        <strain evidence="3">CHS0354</strain>
        <tissue evidence="3">Mantle</tissue>
    </source>
</reference>
<evidence type="ECO:0000313" key="4">
    <source>
        <dbReference type="Proteomes" id="UP001195483"/>
    </source>
</evidence>
<comment type="caution">
    <text evidence="3">The sequence shown here is derived from an EMBL/GenBank/DDBJ whole genome shotgun (WGS) entry which is preliminary data.</text>
</comment>
<organism evidence="3 4">
    <name type="scientific">Potamilus streckersoni</name>
    <dbReference type="NCBI Taxonomy" id="2493646"/>
    <lineage>
        <taxon>Eukaryota</taxon>
        <taxon>Metazoa</taxon>
        <taxon>Spiralia</taxon>
        <taxon>Lophotrochozoa</taxon>
        <taxon>Mollusca</taxon>
        <taxon>Bivalvia</taxon>
        <taxon>Autobranchia</taxon>
        <taxon>Heteroconchia</taxon>
        <taxon>Palaeoheterodonta</taxon>
        <taxon>Unionida</taxon>
        <taxon>Unionoidea</taxon>
        <taxon>Unionidae</taxon>
        <taxon>Ambleminae</taxon>
        <taxon>Lampsilini</taxon>
        <taxon>Potamilus</taxon>
    </lineage>
</organism>
<evidence type="ECO:0000256" key="1">
    <source>
        <dbReference type="SAM" id="Coils"/>
    </source>
</evidence>
<reference evidence="3" key="2">
    <citation type="journal article" date="2021" name="Genome Biol. Evol.">
        <title>Developing a high-quality reference genome for a parasitic bivalve with doubly uniparental inheritance (Bivalvia: Unionida).</title>
        <authorList>
            <person name="Smith C.H."/>
        </authorList>
    </citation>
    <scope>NUCLEOTIDE SEQUENCE</scope>
    <source>
        <strain evidence="3">CHS0354</strain>
        <tissue evidence="3">Mantle</tissue>
    </source>
</reference>
<dbReference type="Proteomes" id="UP001195483">
    <property type="component" value="Unassembled WGS sequence"/>
</dbReference>
<dbReference type="AlphaFoldDB" id="A0AAE0RQJ6"/>
<accession>A0AAE0RQJ6</accession>
<sequence>MNGWNSSLSSGSKNIQRLKEEVYSLKSEIKEKCTSLNRLVEKLEALIERAADVDLLEVQSSGESISISDIKEKENQCSVNKEGIHHYNLIDHIARSGSDPNLNPINMNVLLQQGEDIHEENTDDKGALFKKIDTAKEEKTEREEKNQEIRNTQEEKNNEDFNSMDLDCHQPPVDPERKQESGTESTIFCFNDTRQEDEDTPEHSSDEVVNDNIVQLLSFAKTHESTMTEYLKGFLEDGIKTTEMKNVGQYTNETEKPLMKHIQSWIDTDSITKGTGQNIFTLLNELRNLINSMKYDKGSRNKRQWYLNWYDNTFPTRDYNGIVFAVPFNVSFGIVPLRPRSFIAQNADRYAFECVRLSTFSTYRGRGFGVVFAQAGFVFDHATNTVVCPWCNVFADNDVNIMNTHLSDCVILLMNIPFHYASSAPVPAANRRAIRQVSDVNLSTTPVQALNRQSIERSCYRIPAERTHAIPFIEKKDVRSQAHARRRSTEPSSGLNSHPVSPPIASGNSNQTDSFKHATLSASTFSGTDKSSEDSVPSCTTRSYTCSSGVTGSLSQCHPSGSEHNASVPSGSTKQADYSIDSIHVVFSEPSSSGNGNIWEATRETQEISTLTEGAVGVVVASNTYFCQEDIQKYLLTDAAQAVLDMGYQPKLVLRAIERLLLNRGCEILIRKTILEAILDMEDDDERAKSQQLPSSSYSITSNERYAKERHFICCKIFVFRLDCVK</sequence>
<dbReference type="Gene3D" id="1.10.8.10">
    <property type="entry name" value="DNA helicase RuvA subunit, C-terminal domain"/>
    <property type="match status" value="1"/>
</dbReference>
<dbReference type="EMBL" id="JAEAOA010000685">
    <property type="protein sequence ID" value="KAK3577774.1"/>
    <property type="molecule type" value="Genomic_DNA"/>
</dbReference>
<feature type="compositionally biased region" description="Basic and acidic residues" evidence="2">
    <location>
        <begin position="134"/>
        <end position="159"/>
    </location>
</feature>
<keyword evidence="4" id="KW-1185">Reference proteome</keyword>
<name>A0AAE0RQJ6_9BIVA</name>
<proteinExistence type="predicted"/>
<feature type="compositionally biased region" description="Polar residues" evidence="2">
    <location>
        <begin position="490"/>
        <end position="499"/>
    </location>
</feature>
<gene>
    <name evidence="3" type="ORF">CHS0354_010977</name>
</gene>